<comment type="caution">
    <text evidence="3">The sequence shown here is derived from an EMBL/GenBank/DDBJ whole genome shotgun (WGS) entry which is preliminary data.</text>
</comment>
<sequence>MCSAAAATEKFAYVNHDSEKSRLRLTFKYASGDIKERLYTLNRASVEELRVVLARISLNITNNEEGKTKRKRKKQENSRSDEDAAKTESHPKLLVSLEHNGIPVPEDLTSGDAWKDGSILADANICLFWCCTVQIGDQRYSVLVNAPSVRCARLPKLIMAGFPVYAYAELDDCSLNDCDFAWYRSVDRGQSYPRRQLYSAANMLFVFVQNGPWMTPTYQDIGHHLLLLLTPQKLGVQGMTVEVLSNTAIQPGPMNCPFQNRQYFTSQFRCVSYNLLAGVYAESQLARETLYPYCARYALKMDYRKNLIMKELFGYRSDLFFLQEVDRKFFREDLEVALGFCGFAGYYTEKNSPMAEGLACFYRKNKFRSIESHSMILSNALEVQPALADILAKVNKNPRVKERLMTLPTAFQALLLQPMDKQDRLLLVANTHLYYHPEGDHIRLLQAYMCIRLVEQLLSDLEVKPAVVFAGDFNSCPRYGVYQLMTYGYVSEHCPDWYTSKYPFPS</sequence>
<dbReference type="InterPro" id="IPR036691">
    <property type="entry name" value="Endo/exonu/phosph_ase_sf"/>
</dbReference>
<dbReference type="Gene3D" id="3.60.10.10">
    <property type="entry name" value="Endonuclease/exonuclease/phosphatase"/>
    <property type="match status" value="1"/>
</dbReference>
<dbReference type="EMBL" id="JABSTR010000001">
    <property type="protein sequence ID" value="KAH9362735.1"/>
    <property type="molecule type" value="Genomic_DNA"/>
</dbReference>
<dbReference type="VEuPathDB" id="VectorBase:HLOH_058964"/>
<gene>
    <name evidence="3" type="ORF">HPB48_001168</name>
</gene>
<keyword evidence="4" id="KW-1185">Reference proteome</keyword>
<evidence type="ECO:0000313" key="4">
    <source>
        <dbReference type="Proteomes" id="UP000821853"/>
    </source>
</evidence>
<feature type="compositionally biased region" description="Basic and acidic residues" evidence="1">
    <location>
        <begin position="75"/>
        <end position="89"/>
    </location>
</feature>
<proteinExistence type="predicted"/>
<dbReference type="InterPro" id="IPR050410">
    <property type="entry name" value="CCR4/nocturin_mRNA_transcr"/>
</dbReference>
<dbReference type="SUPFAM" id="SSF56219">
    <property type="entry name" value="DNase I-like"/>
    <property type="match status" value="1"/>
</dbReference>
<dbReference type="AlphaFoldDB" id="A0A9J6FIT2"/>
<evidence type="ECO:0000259" key="2">
    <source>
        <dbReference type="Pfam" id="PF03372"/>
    </source>
</evidence>
<accession>A0A9J6FIT2</accession>
<dbReference type="GO" id="GO:0000175">
    <property type="term" value="F:3'-5'-RNA exonuclease activity"/>
    <property type="evidence" value="ECO:0007669"/>
    <property type="project" value="TreeGrafter"/>
</dbReference>
<dbReference type="GO" id="GO:0000288">
    <property type="term" value="P:nuclear-transcribed mRNA catabolic process, deadenylation-dependent decay"/>
    <property type="evidence" value="ECO:0007669"/>
    <property type="project" value="TreeGrafter"/>
</dbReference>
<evidence type="ECO:0000313" key="3">
    <source>
        <dbReference type="EMBL" id="KAH9362735.1"/>
    </source>
</evidence>
<dbReference type="Proteomes" id="UP000821853">
    <property type="component" value="Chromosome 1"/>
</dbReference>
<dbReference type="GO" id="GO:0005739">
    <property type="term" value="C:mitochondrion"/>
    <property type="evidence" value="ECO:0007669"/>
    <property type="project" value="TreeGrafter"/>
</dbReference>
<dbReference type="InterPro" id="IPR005135">
    <property type="entry name" value="Endo/exonuclease/phosphatase"/>
</dbReference>
<dbReference type="OMA" id="PYCAAHA"/>
<dbReference type="Pfam" id="PF03372">
    <property type="entry name" value="Exo_endo_phos"/>
    <property type="match status" value="1"/>
</dbReference>
<protein>
    <recommendedName>
        <fullName evidence="2">Endonuclease/exonuclease/phosphatase domain-containing protein</fullName>
    </recommendedName>
</protein>
<evidence type="ECO:0000256" key="1">
    <source>
        <dbReference type="SAM" id="MobiDB-lite"/>
    </source>
</evidence>
<organism evidence="3 4">
    <name type="scientific">Haemaphysalis longicornis</name>
    <name type="common">Bush tick</name>
    <dbReference type="NCBI Taxonomy" id="44386"/>
    <lineage>
        <taxon>Eukaryota</taxon>
        <taxon>Metazoa</taxon>
        <taxon>Ecdysozoa</taxon>
        <taxon>Arthropoda</taxon>
        <taxon>Chelicerata</taxon>
        <taxon>Arachnida</taxon>
        <taxon>Acari</taxon>
        <taxon>Parasitiformes</taxon>
        <taxon>Ixodida</taxon>
        <taxon>Ixodoidea</taxon>
        <taxon>Ixodidae</taxon>
        <taxon>Haemaphysalinae</taxon>
        <taxon>Haemaphysalis</taxon>
    </lineage>
</organism>
<reference evidence="3 4" key="1">
    <citation type="journal article" date="2020" name="Cell">
        <title>Large-Scale Comparative Analyses of Tick Genomes Elucidate Their Genetic Diversity and Vector Capacities.</title>
        <authorList>
            <consortium name="Tick Genome and Microbiome Consortium (TIGMIC)"/>
            <person name="Jia N."/>
            <person name="Wang J."/>
            <person name="Shi W."/>
            <person name="Du L."/>
            <person name="Sun Y."/>
            <person name="Zhan W."/>
            <person name="Jiang J.F."/>
            <person name="Wang Q."/>
            <person name="Zhang B."/>
            <person name="Ji P."/>
            <person name="Bell-Sakyi L."/>
            <person name="Cui X.M."/>
            <person name="Yuan T.T."/>
            <person name="Jiang B.G."/>
            <person name="Yang W.F."/>
            <person name="Lam T.T."/>
            <person name="Chang Q.C."/>
            <person name="Ding S.J."/>
            <person name="Wang X.J."/>
            <person name="Zhu J.G."/>
            <person name="Ruan X.D."/>
            <person name="Zhao L."/>
            <person name="Wei J.T."/>
            <person name="Ye R.Z."/>
            <person name="Que T.C."/>
            <person name="Du C.H."/>
            <person name="Zhou Y.H."/>
            <person name="Cheng J.X."/>
            <person name="Dai P.F."/>
            <person name="Guo W.B."/>
            <person name="Han X.H."/>
            <person name="Huang E.J."/>
            <person name="Li L.F."/>
            <person name="Wei W."/>
            <person name="Gao Y.C."/>
            <person name="Liu J.Z."/>
            <person name="Shao H.Z."/>
            <person name="Wang X."/>
            <person name="Wang C.C."/>
            <person name="Yang T.C."/>
            <person name="Huo Q.B."/>
            <person name="Li W."/>
            <person name="Chen H.Y."/>
            <person name="Chen S.E."/>
            <person name="Zhou L.G."/>
            <person name="Ni X.B."/>
            <person name="Tian J.H."/>
            <person name="Sheng Y."/>
            <person name="Liu T."/>
            <person name="Pan Y.S."/>
            <person name="Xia L.Y."/>
            <person name="Li J."/>
            <person name="Zhao F."/>
            <person name="Cao W.C."/>
        </authorList>
    </citation>
    <scope>NUCLEOTIDE SEQUENCE [LARGE SCALE GENOMIC DNA]</scope>
    <source>
        <strain evidence="3">HaeL-2018</strain>
    </source>
</reference>
<feature type="domain" description="Endonuclease/exonuclease/phosphatase" evidence="2">
    <location>
        <begin position="272"/>
        <end position="492"/>
    </location>
</feature>
<dbReference type="OrthoDB" id="412787at2759"/>
<name>A0A9J6FIT2_HAELO</name>
<feature type="region of interest" description="Disordered" evidence="1">
    <location>
        <begin position="64"/>
        <end position="89"/>
    </location>
</feature>
<dbReference type="PANTHER" id="PTHR12121:SF37">
    <property type="entry name" value="2',5'-PHOSPHODIESTERASE 12"/>
    <property type="match status" value="1"/>
</dbReference>
<dbReference type="PANTHER" id="PTHR12121">
    <property type="entry name" value="CARBON CATABOLITE REPRESSOR PROTEIN 4"/>
    <property type="match status" value="1"/>
</dbReference>